<dbReference type="EMBL" id="JAUEDM010000002">
    <property type="protein sequence ID" value="KAK3325457.1"/>
    <property type="molecule type" value="Genomic_DNA"/>
</dbReference>
<evidence type="ECO:0000256" key="1">
    <source>
        <dbReference type="ARBA" id="ARBA00022737"/>
    </source>
</evidence>
<keyword evidence="6" id="KW-1185">Reference proteome</keyword>
<dbReference type="Proteomes" id="UP001283341">
    <property type="component" value="Unassembled WGS sequence"/>
</dbReference>
<dbReference type="InterPro" id="IPR002885">
    <property type="entry name" value="PPR_rpt"/>
</dbReference>
<sequence>MQRASFVSRSCLALIRQQRGPAWHPATFLAARPRIPVAIFSTEAPSNSTTDSPSNSTIDSTSNNSSWEALLEVAVGEDELKKAKKKTKKTKMEEGEADPVWPEINLGSNLNTEHASVTDVEAYKRQEAWKRQQEAWQRHQEELYLEAKRKSREEEIYLEEERKRQELDAEEEEMIQEVMKIEEEERLEAMMEEIQRVEEEMRIKAEACLKEAAMERRLQSIEKQAAKLERTMINKPARSLDEDIRRLEKPISPLSEEKKQFLLWSNFFRNFKGPVKESSALNDIKVGSGGLLLKQLLKYVAIKDMRSKWMTRDPDFRRRRWVDIIAKAVRYAPARLPDILEATLEEGTSRNYVLRDAMAFLSGMTKGMQRIRRQPHSDRLVDTMLFIMANTSKGYVKFRQVTIFQVMDFASLPKVHELLVALVHYGQQLHPNTKLHFAERFAKNGEYRLRGLELLREMVRKGEVDINSTLGSALCTSLLSIPTEESGAGVPTTTLRPRRKTPVNNQTRAKVYQALLDLGLSPNVINFTAIMQNLAVSCELATAWEIYELMRAQGMELDEYVFSILLNGSKQVQNYASARRAVQEAMDYGLHSRIIWNDVIHLVFIAALTHARKNQVRPRVVRAFPMMLSAYTRVFELGPLQKFLSTDLQVEMSGMRSLGLSLSGEELSGWAKPVWEVVRRVPAGKQELLCPGSDTLFIMLTGYVKYFTEPYSLITFYSYFRNKLKKGDPDVLQFIRDCGPMLHNVVIKALCEREGMLRVALDVLSDMLRDVAAGDTDDALVPRHPAPDVYTWSILLNGFMYHKLHKQGERIIEMMRAHGISPNVTTWNTLAAGYANDQNVSKTVSALHRMEKDGFQADEFTERAFAYLVNKEGALKMMEKMMQKREELKKLQRLAKYDTFDGEEVTEEEDLGAAGEYRRLEAEVQKLANGVAKPGLSSPQWVEGRKMEVWVEGKKVGYKALHY</sequence>
<feature type="repeat" description="PPR" evidence="2">
    <location>
        <begin position="788"/>
        <end position="822"/>
    </location>
</feature>
<reference evidence="5" key="2">
    <citation type="submission" date="2023-06" db="EMBL/GenBank/DDBJ databases">
        <authorList>
            <consortium name="Lawrence Berkeley National Laboratory"/>
            <person name="Haridas S."/>
            <person name="Hensen N."/>
            <person name="Bonometti L."/>
            <person name="Westerberg I."/>
            <person name="Brannstrom I.O."/>
            <person name="Guillou S."/>
            <person name="Cros-Aarteil S."/>
            <person name="Calhoun S."/>
            <person name="Kuo A."/>
            <person name="Mondo S."/>
            <person name="Pangilinan J."/>
            <person name="Riley R."/>
            <person name="Labutti K."/>
            <person name="Andreopoulos B."/>
            <person name="Lipzen A."/>
            <person name="Chen C."/>
            <person name="Yanf M."/>
            <person name="Daum C."/>
            <person name="Ng V."/>
            <person name="Clum A."/>
            <person name="Steindorff A."/>
            <person name="Ohm R."/>
            <person name="Martin F."/>
            <person name="Silar P."/>
            <person name="Natvig D."/>
            <person name="Lalanne C."/>
            <person name="Gautier V."/>
            <person name="Ament-Velasquez S.L."/>
            <person name="Kruys A."/>
            <person name="Hutchinson M.I."/>
            <person name="Powell A.J."/>
            <person name="Barry K."/>
            <person name="Miller A.N."/>
            <person name="Grigoriev I.V."/>
            <person name="Debuchy R."/>
            <person name="Gladieux P."/>
            <person name="Thoren M.H."/>
            <person name="Johannesson H."/>
        </authorList>
    </citation>
    <scope>NUCLEOTIDE SEQUENCE</scope>
    <source>
        <strain evidence="5">CBS 118394</strain>
    </source>
</reference>
<feature type="compositionally biased region" description="Low complexity" evidence="4">
    <location>
        <begin position="45"/>
        <end position="63"/>
    </location>
</feature>
<accession>A0AAE0MAK3</accession>
<evidence type="ECO:0000256" key="3">
    <source>
        <dbReference type="SAM" id="Coils"/>
    </source>
</evidence>
<organism evidence="5 6">
    <name type="scientific">Apodospora peruviana</name>
    <dbReference type="NCBI Taxonomy" id="516989"/>
    <lineage>
        <taxon>Eukaryota</taxon>
        <taxon>Fungi</taxon>
        <taxon>Dikarya</taxon>
        <taxon>Ascomycota</taxon>
        <taxon>Pezizomycotina</taxon>
        <taxon>Sordariomycetes</taxon>
        <taxon>Sordariomycetidae</taxon>
        <taxon>Sordariales</taxon>
        <taxon>Lasiosphaeriaceae</taxon>
        <taxon>Apodospora</taxon>
    </lineage>
</organism>
<feature type="coiled-coil region" evidence="3">
    <location>
        <begin position="150"/>
        <end position="231"/>
    </location>
</feature>
<protein>
    <recommendedName>
        <fullName evidence="7">Pentatricopeptide repeat-containing protein</fullName>
    </recommendedName>
</protein>
<dbReference type="Pfam" id="PF13041">
    <property type="entry name" value="PPR_2"/>
    <property type="match status" value="1"/>
</dbReference>
<proteinExistence type="predicted"/>
<evidence type="ECO:0000313" key="6">
    <source>
        <dbReference type="Proteomes" id="UP001283341"/>
    </source>
</evidence>
<keyword evidence="1" id="KW-0677">Repeat</keyword>
<dbReference type="NCBIfam" id="TIGR00756">
    <property type="entry name" value="PPR"/>
    <property type="match status" value="2"/>
</dbReference>
<gene>
    <name evidence="5" type="ORF">B0H66DRAFT_548373</name>
</gene>
<dbReference type="Gene3D" id="1.25.40.10">
    <property type="entry name" value="Tetratricopeptide repeat domain"/>
    <property type="match status" value="2"/>
</dbReference>
<keyword evidence="3" id="KW-0175">Coiled coil</keyword>
<feature type="region of interest" description="Disordered" evidence="4">
    <location>
        <begin position="41"/>
        <end position="63"/>
    </location>
</feature>
<dbReference type="AlphaFoldDB" id="A0AAE0MAK3"/>
<evidence type="ECO:0000256" key="2">
    <source>
        <dbReference type="PROSITE-ProRule" id="PRU00708"/>
    </source>
</evidence>
<dbReference type="PROSITE" id="PS51375">
    <property type="entry name" value="PPR"/>
    <property type="match status" value="2"/>
</dbReference>
<dbReference type="InterPro" id="IPR011990">
    <property type="entry name" value="TPR-like_helical_dom_sf"/>
</dbReference>
<evidence type="ECO:0000256" key="4">
    <source>
        <dbReference type="SAM" id="MobiDB-lite"/>
    </source>
</evidence>
<feature type="repeat" description="PPR" evidence="2">
    <location>
        <begin position="823"/>
        <end position="857"/>
    </location>
</feature>
<evidence type="ECO:0000313" key="5">
    <source>
        <dbReference type="EMBL" id="KAK3325457.1"/>
    </source>
</evidence>
<comment type="caution">
    <text evidence="5">The sequence shown here is derived from an EMBL/GenBank/DDBJ whole genome shotgun (WGS) entry which is preliminary data.</text>
</comment>
<evidence type="ECO:0008006" key="7">
    <source>
        <dbReference type="Google" id="ProtNLM"/>
    </source>
</evidence>
<dbReference type="PANTHER" id="PTHR47941">
    <property type="entry name" value="PENTATRICOPEPTIDE REPEAT-CONTAINING PROTEIN 3, MITOCHONDRIAL"/>
    <property type="match status" value="1"/>
</dbReference>
<reference evidence="5" key="1">
    <citation type="journal article" date="2023" name="Mol. Phylogenet. Evol.">
        <title>Genome-scale phylogeny and comparative genomics of the fungal order Sordariales.</title>
        <authorList>
            <person name="Hensen N."/>
            <person name="Bonometti L."/>
            <person name="Westerberg I."/>
            <person name="Brannstrom I.O."/>
            <person name="Guillou S."/>
            <person name="Cros-Aarteil S."/>
            <person name="Calhoun S."/>
            <person name="Haridas S."/>
            <person name="Kuo A."/>
            <person name="Mondo S."/>
            <person name="Pangilinan J."/>
            <person name="Riley R."/>
            <person name="LaButti K."/>
            <person name="Andreopoulos B."/>
            <person name="Lipzen A."/>
            <person name="Chen C."/>
            <person name="Yan M."/>
            <person name="Daum C."/>
            <person name="Ng V."/>
            <person name="Clum A."/>
            <person name="Steindorff A."/>
            <person name="Ohm R.A."/>
            <person name="Martin F."/>
            <person name="Silar P."/>
            <person name="Natvig D.O."/>
            <person name="Lalanne C."/>
            <person name="Gautier V."/>
            <person name="Ament-Velasquez S.L."/>
            <person name="Kruys A."/>
            <person name="Hutchinson M.I."/>
            <person name="Powell A.J."/>
            <person name="Barry K."/>
            <person name="Miller A.N."/>
            <person name="Grigoriev I.V."/>
            <person name="Debuchy R."/>
            <person name="Gladieux P."/>
            <person name="Hiltunen Thoren M."/>
            <person name="Johannesson H."/>
        </authorList>
    </citation>
    <scope>NUCLEOTIDE SEQUENCE</scope>
    <source>
        <strain evidence="5">CBS 118394</strain>
    </source>
</reference>
<name>A0AAE0MAK3_9PEZI</name>